<dbReference type="Gene3D" id="3.30.70.100">
    <property type="match status" value="1"/>
</dbReference>
<evidence type="ECO:0000313" key="3">
    <source>
        <dbReference type="Proteomes" id="UP000276888"/>
    </source>
</evidence>
<organism evidence="2 3">
    <name type="scientific">Microbacterium lemovicicum</name>
    <dbReference type="NCBI Taxonomy" id="1072463"/>
    <lineage>
        <taxon>Bacteria</taxon>
        <taxon>Bacillati</taxon>
        <taxon>Actinomycetota</taxon>
        <taxon>Actinomycetes</taxon>
        <taxon>Micrococcales</taxon>
        <taxon>Microbacteriaceae</taxon>
        <taxon>Microbacterium</taxon>
    </lineage>
</organism>
<dbReference type="EMBL" id="CP031423">
    <property type="protein sequence ID" value="AZS37119.1"/>
    <property type="molecule type" value="Genomic_DNA"/>
</dbReference>
<dbReference type="InterPro" id="IPR007138">
    <property type="entry name" value="ABM_dom"/>
</dbReference>
<dbReference type="Pfam" id="PF03992">
    <property type="entry name" value="ABM"/>
    <property type="match status" value="1"/>
</dbReference>
<dbReference type="KEGG" id="mlv:CVS47_01747"/>
<evidence type="ECO:0000259" key="1">
    <source>
        <dbReference type="Pfam" id="PF03992"/>
    </source>
</evidence>
<keyword evidence="3" id="KW-1185">Reference proteome</keyword>
<proteinExistence type="predicted"/>
<dbReference type="AlphaFoldDB" id="A0A3S9WAP3"/>
<name>A0A3S9WAP3_9MICO</name>
<protein>
    <recommendedName>
        <fullName evidence="1">ABM domain-containing protein</fullName>
    </recommendedName>
</protein>
<accession>A0A3S9WAP3</accession>
<gene>
    <name evidence="2" type="ORF">CVS47_01747</name>
</gene>
<evidence type="ECO:0000313" key="2">
    <source>
        <dbReference type="EMBL" id="AZS37119.1"/>
    </source>
</evidence>
<dbReference type="RefSeq" id="WP_127095728.1">
    <property type="nucleotide sequence ID" value="NZ_CP031423.1"/>
</dbReference>
<dbReference type="Proteomes" id="UP000276888">
    <property type="component" value="Chromosome"/>
</dbReference>
<dbReference type="OrthoDB" id="9812192at2"/>
<dbReference type="InterPro" id="IPR011008">
    <property type="entry name" value="Dimeric_a/b-barrel"/>
</dbReference>
<dbReference type="SUPFAM" id="SSF54909">
    <property type="entry name" value="Dimeric alpha+beta barrel"/>
    <property type="match status" value="1"/>
</dbReference>
<reference evidence="2 3" key="1">
    <citation type="submission" date="2018-08" db="EMBL/GenBank/DDBJ databases">
        <title>Microbacterium lemovicicum sp. nov., a bacterium isolated from a natural uranium-rich soil.</title>
        <authorList>
            <person name="ORTET P."/>
        </authorList>
    </citation>
    <scope>NUCLEOTIDE SEQUENCE [LARGE SCALE GENOMIC DNA]</scope>
    <source>
        <strain evidence="2 3">Viu22</strain>
    </source>
</reference>
<sequence length="94" mass="10428">MSAIRLTGHLICRTAAEADIVARHLARHIHLTRAEEGCLAFAVEATQNPLVWSVSERFADEDVFRLHQARVAVSDWGRATAGIERRYTVTGLTS</sequence>
<feature type="domain" description="ABM" evidence="1">
    <location>
        <begin position="18"/>
        <end position="76"/>
    </location>
</feature>